<organism evidence="2 3">
    <name type="scientific">Dietzia aurantiaca</name>
    <dbReference type="NCBI Taxonomy" id="983873"/>
    <lineage>
        <taxon>Bacteria</taxon>
        <taxon>Bacillati</taxon>
        <taxon>Actinomycetota</taxon>
        <taxon>Actinomycetes</taxon>
        <taxon>Mycobacteriales</taxon>
        <taxon>Dietziaceae</taxon>
        <taxon>Dietzia</taxon>
    </lineage>
</organism>
<dbReference type="GO" id="GO:0004519">
    <property type="term" value="F:endonuclease activity"/>
    <property type="evidence" value="ECO:0007669"/>
    <property type="project" value="UniProtKB-KW"/>
</dbReference>
<dbReference type="Proteomes" id="UP001595836">
    <property type="component" value="Unassembled WGS sequence"/>
</dbReference>
<dbReference type="RefSeq" id="WP_344994719.1">
    <property type="nucleotide sequence ID" value="NZ_BAABCD010000046.1"/>
</dbReference>
<reference evidence="3" key="1">
    <citation type="journal article" date="2019" name="Int. J. Syst. Evol. Microbiol.">
        <title>The Global Catalogue of Microorganisms (GCM) 10K type strain sequencing project: providing services to taxonomists for standard genome sequencing and annotation.</title>
        <authorList>
            <consortium name="The Broad Institute Genomics Platform"/>
            <consortium name="The Broad Institute Genome Sequencing Center for Infectious Disease"/>
            <person name="Wu L."/>
            <person name="Ma J."/>
        </authorList>
    </citation>
    <scope>NUCLEOTIDE SEQUENCE [LARGE SCALE GENOMIC DNA]</scope>
    <source>
        <strain evidence="3">JCM 11882</strain>
    </source>
</reference>
<dbReference type="InterPro" id="IPR011335">
    <property type="entry name" value="Restrct_endonuc-II-like"/>
</dbReference>
<keyword evidence="2" id="KW-0378">Hydrolase</keyword>
<dbReference type="Gene3D" id="3.40.960.10">
    <property type="entry name" value="VSR Endonuclease"/>
    <property type="match status" value="1"/>
</dbReference>
<keyword evidence="2" id="KW-0255">Endonuclease</keyword>
<dbReference type="InterPro" id="IPR007569">
    <property type="entry name" value="DUF559"/>
</dbReference>
<keyword evidence="2" id="KW-0540">Nuclease</keyword>
<feature type="domain" description="DUF559" evidence="1">
    <location>
        <begin position="68"/>
        <end position="161"/>
    </location>
</feature>
<keyword evidence="3" id="KW-1185">Reference proteome</keyword>
<evidence type="ECO:0000313" key="2">
    <source>
        <dbReference type="EMBL" id="MFC4755617.1"/>
    </source>
</evidence>
<accession>A0ABV9PS49</accession>
<dbReference type="Pfam" id="PF04480">
    <property type="entry name" value="DUF559"/>
    <property type="match status" value="1"/>
</dbReference>
<evidence type="ECO:0000313" key="3">
    <source>
        <dbReference type="Proteomes" id="UP001595836"/>
    </source>
</evidence>
<proteinExistence type="predicted"/>
<comment type="caution">
    <text evidence="2">The sequence shown here is derived from an EMBL/GenBank/DDBJ whole genome shotgun (WGS) entry which is preliminary data.</text>
</comment>
<name>A0ABV9PS49_9ACTN</name>
<dbReference type="SUPFAM" id="SSF52980">
    <property type="entry name" value="Restriction endonuclease-like"/>
    <property type="match status" value="1"/>
</dbReference>
<protein>
    <submittedName>
        <fullName evidence="2">Endonuclease domain-containing protein</fullName>
    </submittedName>
</protein>
<sequence length="170" mass="19501">MTSVEWAAFDLARFLPKEDAVIALEGMYAQGFSVASMQPLLDREVGTWGIRRALEVWRSTNPDSQSPMESRTRLILEEAGITGFAAQVEEPALGYFVDLGHRFAKVAIEYDGDDHFDAARHRRDVRRINRLRAEGWEVIVVTYDILQNHRDEFLRQVRQALERRGVRLAA</sequence>
<gene>
    <name evidence="2" type="ORF">ACFO7U_12630</name>
</gene>
<dbReference type="EMBL" id="JBHSHP010000049">
    <property type="protein sequence ID" value="MFC4755617.1"/>
    <property type="molecule type" value="Genomic_DNA"/>
</dbReference>
<evidence type="ECO:0000259" key="1">
    <source>
        <dbReference type="Pfam" id="PF04480"/>
    </source>
</evidence>